<keyword evidence="3 9" id="KW-0645">Protease</keyword>
<dbReference type="InterPro" id="IPR001872">
    <property type="entry name" value="Peptidase_A8"/>
</dbReference>
<dbReference type="RefSeq" id="WP_145611218.1">
    <property type="nucleotide sequence ID" value="NZ_JARPAF010000002.1"/>
</dbReference>
<dbReference type="GO" id="GO:0006508">
    <property type="term" value="P:proteolysis"/>
    <property type="evidence" value="ECO:0007669"/>
    <property type="project" value="UniProtKB-KW"/>
</dbReference>
<evidence type="ECO:0000256" key="3">
    <source>
        <dbReference type="ARBA" id="ARBA00022670"/>
    </source>
</evidence>
<accession>A0A560JPS3</accession>
<keyword evidence="6 9" id="KW-0378">Hydrolase</keyword>
<name>A0A560JPS3_9PROT</name>
<protein>
    <recommendedName>
        <fullName evidence="9">Lipoprotein signal peptidase</fullName>
        <ecNumber evidence="9">3.4.23.36</ecNumber>
    </recommendedName>
    <alternativeName>
        <fullName evidence="9">Prolipoprotein signal peptidase</fullName>
    </alternativeName>
    <alternativeName>
        <fullName evidence="9">Signal peptidase II</fullName>
        <shortName evidence="9">SPase II</shortName>
    </alternativeName>
</protein>
<dbReference type="Proteomes" id="UP000320516">
    <property type="component" value="Unassembled WGS sequence"/>
</dbReference>
<reference evidence="11 12" key="1">
    <citation type="submission" date="2019-06" db="EMBL/GenBank/DDBJ databases">
        <title>Genomic Encyclopedia of Type Strains, Phase IV (KMG-V): Genome sequencing to study the core and pangenomes of soil and plant-associated prokaryotes.</title>
        <authorList>
            <person name="Whitman W."/>
        </authorList>
    </citation>
    <scope>NUCLEOTIDE SEQUENCE [LARGE SCALE GENOMIC DNA]</scope>
    <source>
        <strain evidence="11 12">BR 12005</strain>
    </source>
</reference>
<feature type="transmembrane region" description="Helical" evidence="9">
    <location>
        <begin position="67"/>
        <end position="86"/>
    </location>
</feature>
<comment type="subcellular location">
    <subcellularLocation>
        <location evidence="9">Cell membrane</location>
        <topology evidence="9">Multi-pass membrane protein</topology>
    </subcellularLocation>
</comment>
<dbReference type="AlphaFoldDB" id="A0A560JPS3"/>
<dbReference type="PANTHER" id="PTHR33695:SF1">
    <property type="entry name" value="LIPOPROTEIN SIGNAL PEPTIDASE"/>
    <property type="match status" value="1"/>
</dbReference>
<comment type="catalytic activity">
    <reaction evidence="9">
        <text>Release of signal peptides from bacterial membrane prolipoproteins. Hydrolyzes -Xaa-Yaa-Zaa-|-(S,diacylglyceryl)Cys-, in which Xaa is hydrophobic (preferably Leu), and Yaa (Ala or Ser) and Zaa (Gly or Ala) have small, neutral side chains.</text>
        <dbReference type="EC" id="3.4.23.36"/>
    </reaction>
</comment>
<evidence type="ECO:0000256" key="8">
    <source>
        <dbReference type="ARBA" id="ARBA00023136"/>
    </source>
</evidence>
<feature type="active site" evidence="9">
    <location>
        <position position="142"/>
    </location>
</feature>
<dbReference type="GO" id="GO:0004190">
    <property type="term" value="F:aspartic-type endopeptidase activity"/>
    <property type="evidence" value="ECO:0007669"/>
    <property type="project" value="UniProtKB-UniRule"/>
</dbReference>
<gene>
    <name evidence="9" type="primary">lspA</name>
    <name evidence="11" type="ORF">FBZ87_10572</name>
</gene>
<keyword evidence="7 9" id="KW-1133">Transmembrane helix</keyword>
<comment type="function">
    <text evidence="9">This protein specifically catalyzes the removal of signal peptides from prolipoproteins.</text>
</comment>
<evidence type="ECO:0000256" key="2">
    <source>
        <dbReference type="ARBA" id="ARBA00022475"/>
    </source>
</evidence>
<keyword evidence="8 9" id="KW-0472">Membrane</keyword>
<dbReference type="PRINTS" id="PR00781">
    <property type="entry name" value="LIPOSIGPTASE"/>
</dbReference>
<evidence type="ECO:0000313" key="11">
    <source>
        <dbReference type="EMBL" id="TWB73152.1"/>
    </source>
</evidence>
<comment type="caution">
    <text evidence="9">Lacks conserved residue(s) required for the propagation of feature annotation.</text>
</comment>
<proteinExistence type="inferred from homology"/>
<evidence type="ECO:0000256" key="7">
    <source>
        <dbReference type="ARBA" id="ARBA00022989"/>
    </source>
</evidence>
<keyword evidence="5 9" id="KW-0064">Aspartyl protease</keyword>
<comment type="similarity">
    <text evidence="1 9 10">Belongs to the peptidase A8 family.</text>
</comment>
<comment type="pathway">
    <text evidence="9">Protein modification; lipoprotein biosynthesis (signal peptide cleavage).</text>
</comment>
<feature type="transmembrane region" description="Helical" evidence="9">
    <location>
        <begin position="137"/>
        <end position="159"/>
    </location>
</feature>
<keyword evidence="2 9" id="KW-1003">Cell membrane</keyword>
<sequence>MSIQDRLRWLVPSALAWFVADQATKAWLKQVLTPGVDLTALNGAILVTPVNNPGAFLSIGAGLDDHARGLVFTVGVALVLAALLAWSLRAKSLSRMELLGAGSFLGGGLGNLLDRLVQGGTVFDFLNLGIGSVRTGIFNVADVGLMVGVALFVAGGLLGGGPVGGRRRI</sequence>
<dbReference type="Pfam" id="PF01252">
    <property type="entry name" value="Peptidase_A8"/>
    <property type="match status" value="1"/>
</dbReference>
<evidence type="ECO:0000256" key="5">
    <source>
        <dbReference type="ARBA" id="ARBA00022750"/>
    </source>
</evidence>
<evidence type="ECO:0000256" key="1">
    <source>
        <dbReference type="ARBA" id="ARBA00006139"/>
    </source>
</evidence>
<evidence type="ECO:0000256" key="10">
    <source>
        <dbReference type="RuleBase" id="RU004181"/>
    </source>
</evidence>
<dbReference type="EC" id="3.4.23.36" evidence="9"/>
<organism evidence="11 12">
    <name type="scientific">Nitrospirillum amazonense</name>
    <dbReference type="NCBI Taxonomy" id="28077"/>
    <lineage>
        <taxon>Bacteria</taxon>
        <taxon>Pseudomonadati</taxon>
        <taxon>Pseudomonadota</taxon>
        <taxon>Alphaproteobacteria</taxon>
        <taxon>Rhodospirillales</taxon>
        <taxon>Azospirillaceae</taxon>
        <taxon>Nitrospirillum</taxon>
    </lineage>
</organism>
<comment type="caution">
    <text evidence="11">The sequence shown here is derived from an EMBL/GenBank/DDBJ whole genome shotgun (WGS) entry which is preliminary data.</text>
</comment>
<dbReference type="NCBIfam" id="TIGR00077">
    <property type="entry name" value="lspA"/>
    <property type="match status" value="1"/>
</dbReference>
<evidence type="ECO:0000256" key="4">
    <source>
        <dbReference type="ARBA" id="ARBA00022692"/>
    </source>
</evidence>
<keyword evidence="4 9" id="KW-0812">Transmembrane</keyword>
<dbReference type="GO" id="GO:0005886">
    <property type="term" value="C:plasma membrane"/>
    <property type="evidence" value="ECO:0007669"/>
    <property type="project" value="UniProtKB-SubCell"/>
</dbReference>
<evidence type="ECO:0000313" key="12">
    <source>
        <dbReference type="Proteomes" id="UP000320516"/>
    </source>
</evidence>
<evidence type="ECO:0000256" key="9">
    <source>
        <dbReference type="HAMAP-Rule" id="MF_00161"/>
    </source>
</evidence>
<feature type="active site" evidence="9">
    <location>
        <position position="124"/>
    </location>
</feature>
<dbReference type="PANTHER" id="PTHR33695">
    <property type="entry name" value="LIPOPROTEIN SIGNAL PEPTIDASE"/>
    <property type="match status" value="1"/>
</dbReference>
<dbReference type="UniPathway" id="UPA00665"/>
<dbReference type="HAMAP" id="MF_00161">
    <property type="entry name" value="LspA"/>
    <property type="match status" value="1"/>
</dbReference>
<dbReference type="EMBL" id="VITV01000005">
    <property type="protein sequence ID" value="TWB73152.1"/>
    <property type="molecule type" value="Genomic_DNA"/>
</dbReference>
<evidence type="ECO:0000256" key="6">
    <source>
        <dbReference type="ARBA" id="ARBA00022801"/>
    </source>
</evidence>